<dbReference type="InterPro" id="IPR005084">
    <property type="entry name" value="CBM6"/>
</dbReference>
<keyword evidence="3" id="KW-0063">Aspartyl esterase</keyword>
<dbReference type="Proteomes" id="UP000275076">
    <property type="component" value="Unassembled WGS sequence"/>
</dbReference>
<dbReference type="Pfam" id="PF01095">
    <property type="entry name" value="Pectinesterase"/>
    <property type="match status" value="1"/>
</dbReference>
<keyword evidence="2" id="KW-0378">Hydrolase</keyword>
<dbReference type="Gene3D" id="2.60.120.260">
    <property type="entry name" value="Galactose-binding domain-like"/>
    <property type="match status" value="2"/>
</dbReference>
<dbReference type="GO" id="GO:0042545">
    <property type="term" value="P:cell wall modification"/>
    <property type="evidence" value="ECO:0007669"/>
    <property type="project" value="InterPro"/>
</dbReference>
<dbReference type="InterPro" id="IPR012669">
    <property type="entry name" value="Pectate_lyase"/>
</dbReference>
<dbReference type="PANTHER" id="PTHR31321:SF57">
    <property type="entry name" value="PECTINESTERASE 53-RELATED"/>
    <property type="match status" value="1"/>
</dbReference>
<evidence type="ECO:0000256" key="3">
    <source>
        <dbReference type="ARBA" id="ARBA00023085"/>
    </source>
</evidence>
<dbReference type="CDD" id="cd04082">
    <property type="entry name" value="CBM35_pectate_lyase-like"/>
    <property type="match status" value="2"/>
</dbReference>
<dbReference type="GO" id="GO:0009279">
    <property type="term" value="C:cell outer membrane"/>
    <property type="evidence" value="ECO:0007669"/>
    <property type="project" value="TreeGrafter"/>
</dbReference>
<dbReference type="InterPro" id="IPR008979">
    <property type="entry name" value="Galactose-bd-like_sf"/>
</dbReference>
<dbReference type="InterPro" id="IPR011050">
    <property type="entry name" value="Pectin_lyase_fold/virulence"/>
</dbReference>
<dbReference type="Gene3D" id="1.50.10.20">
    <property type="match status" value="1"/>
</dbReference>
<gene>
    <name evidence="6" type="primary">pelA</name>
    <name evidence="6" type="ORF">D7Z54_01875</name>
</gene>
<name>A0A428NAD2_9BACI</name>
<proteinExistence type="inferred from homology"/>
<comment type="caution">
    <text evidence="6">The sequence shown here is derived from an EMBL/GenBank/DDBJ whole genome shotgun (WGS) entry which is preliminary data.</text>
</comment>
<dbReference type="GO" id="GO:0030570">
    <property type="term" value="F:pectate lyase activity"/>
    <property type="evidence" value="ECO:0007669"/>
    <property type="project" value="UniProtKB-EC"/>
</dbReference>
<dbReference type="InterPro" id="IPR012334">
    <property type="entry name" value="Pectin_lyas_fold"/>
</dbReference>
<dbReference type="InterPro" id="IPR033131">
    <property type="entry name" value="Pectinesterase_Asp_AS"/>
</dbReference>
<evidence type="ECO:0000313" key="7">
    <source>
        <dbReference type="Proteomes" id="UP000275076"/>
    </source>
</evidence>
<feature type="domain" description="CBM6" evidence="5">
    <location>
        <begin position="49"/>
        <end position="174"/>
    </location>
</feature>
<dbReference type="SUPFAM" id="SSF81853">
    <property type="entry name" value="Family 10 polysaccharide lyase"/>
    <property type="match status" value="1"/>
</dbReference>
<dbReference type="SUPFAM" id="SSF49785">
    <property type="entry name" value="Galactose-binding domain-like"/>
    <property type="match status" value="2"/>
</dbReference>
<dbReference type="PANTHER" id="PTHR31321">
    <property type="entry name" value="ACYL-COA THIOESTER HYDROLASE YBHC-RELATED"/>
    <property type="match status" value="1"/>
</dbReference>
<dbReference type="GO" id="GO:0030246">
    <property type="term" value="F:carbohydrate binding"/>
    <property type="evidence" value="ECO:0007669"/>
    <property type="project" value="InterPro"/>
</dbReference>
<sequence length="1238" mass="138091">MKLSGRDETMKKSKKLVKGFYTGTMAVCALLLTPVLTGQSHAEEGDDSNIYEAEQADGEGIITDNKHIGFTGEGFVDYDPNQPGGYIEWTITVPEDGEYTLGFRYAHGKTDNRHAELQVDGEIIEEQLDFPQTGDFDDYKYVSANSELTEGQHTVRLTGTADEGGANIDHLHVFRSVDITSEAEDAELEGITVDNKHNGFTGDGFADYAPNVPGGYIEWTVDVPHTGEYTLDFRYAHAGGSKRPAEVRINDKTVEELPFPPTGDWAQWKSESLQFLLQEGENVIRLTATGSEGGGNIDHLRIHNSLHEDNDQTPVETEEVEMSEIVSGVTMKKLEEIGILADINEKADEPVTTIEFIALINNAFGFAKAEDTFKHLGNTKEEIDEKWGSYVMDIAENHHYIPKHLNESMELDKKLTKREAALIIGDLLDLIPENEEGPGMMDKLAEQGLMNPNGENNYGIKSNMTWLETKQMVQELTKHSDKDRANVGIARVDALTNKLIAVTLNGTFEAFDYNDLSVSVPTGTWDSLSPALNRDLRISKAAQGTDIYGNTVLILESMDQLDKGAEFIEEEEEPTFSGDLDAAIEQADNMLTWQMEHGGWSKGIDYSNAWDGEETRSEWVTSDGVELGTIDNDATVKEIRYLAEVYSETGDERYKESVEAGIDFLMDLQYDTGGFAQVYPERGNYSDHVTFNDEAMIRTLDVIDDILNKKYPFDDSDIIDEEYYDKLESSMDSAIDYILNAQIEVDGKLTAWCAQHDPHTYEPVQARTYEHPSISGSESVGIVRFLMSRPDQTKEIKEAVKGALQWFEESKVEGMRYVSGGNEDGEYFVEDEDAVTWYRFYEIATNKAIFSGRDGVVKYDINEIEQERRDGYQWAGSYAVQLLETAKTTGYFEGKVYVQVKNTNSQDEMDRNLKKGQIEKVEDYSEKIGDIQGELVVDQDGSGDFESVQDAIDAVPDDNTHEVIISVKKGEYKEVIDVPANKPFITLSGESAEETIITYDNYAGKDNGVGGTIGTSSSATAFLNANDFKAENITFENSFDRNRDVEGKQAVAVNARGERMIFNNVRFLGHQDTLLANSGTQYYYDSYIEGDVDFIFGGARAVFENSIIHSLDRGSDSNNGYITAASTLTEHPYGFLFLNSELTSDAATGTVYLGRPWQPSGNTNAVASVVYKNSYLGDHIKENPWTEMGGFQPEDARFHEYNNEGPGAVENEFRPQLTEDEASEYTVENVLDGWAPEL</sequence>
<dbReference type="SUPFAM" id="SSF51126">
    <property type="entry name" value="Pectin lyase-like"/>
    <property type="match status" value="1"/>
</dbReference>
<dbReference type="OrthoDB" id="9804686at2"/>
<dbReference type="EC" id="4.2.2.2" evidence="6"/>
<feature type="active site" evidence="4">
    <location>
        <position position="1093"/>
    </location>
</feature>
<dbReference type="GO" id="GO:0030599">
    <property type="term" value="F:pectinesterase activity"/>
    <property type="evidence" value="ECO:0007669"/>
    <property type="project" value="InterPro"/>
</dbReference>
<evidence type="ECO:0000256" key="1">
    <source>
        <dbReference type="ARBA" id="ARBA00008891"/>
    </source>
</evidence>
<accession>A0A428NAD2</accession>
<dbReference type="Gene3D" id="2.160.20.10">
    <property type="entry name" value="Single-stranded right-handed beta-helix, Pectin lyase-like"/>
    <property type="match status" value="1"/>
</dbReference>
<dbReference type="AlphaFoldDB" id="A0A428NAD2"/>
<comment type="similarity">
    <text evidence="1">Belongs to the pectinesterase family.</text>
</comment>
<protein>
    <submittedName>
        <fullName evidence="6">Pectate lyase</fullName>
        <ecNumber evidence="6">4.2.2.2</ecNumber>
    </submittedName>
</protein>
<reference evidence="6 7" key="1">
    <citation type="submission" date="2018-10" db="EMBL/GenBank/DDBJ databases">
        <title>Draft genome sequence of Bacillus salarius IM0101, isolated from a hypersaline soil in Inner Mongolia, China.</title>
        <authorList>
            <person name="Yamprayoonswat W."/>
            <person name="Boonvisut S."/>
            <person name="Jumpathong W."/>
            <person name="Sittihan S."/>
            <person name="Ruangsuj P."/>
            <person name="Wanthongcharoen S."/>
            <person name="Thongpramul N."/>
            <person name="Pimmason S."/>
            <person name="Yu B."/>
            <person name="Yasawong M."/>
        </authorList>
    </citation>
    <scope>NUCLEOTIDE SEQUENCE [LARGE SCALE GENOMIC DNA]</scope>
    <source>
        <strain evidence="6 7">IM0101</strain>
    </source>
</reference>
<organism evidence="6 7">
    <name type="scientific">Salibacterium salarium</name>
    <dbReference type="NCBI Taxonomy" id="284579"/>
    <lineage>
        <taxon>Bacteria</taxon>
        <taxon>Bacillati</taxon>
        <taxon>Bacillota</taxon>
        <taxon>Bacilli</taxon>
        <taxon>Bacillales</taxon>
        <taxon>Bacillaceae</taxon>
    </lineage>
</organism>
<dbReference type="Pfam" id="PF03422">
    <property type="entry name" value="CBM_6"/>
    <property type="match status" value="2"/>
</dbReference>
<feature type="domain" description="CBM6" evidence="5">
    <location>
        <begin position="179"/>
        <end position="303"/>
    </location>
</feature>
<dbReference type="InterPro" id="IPR000070">
    <property type="entry name" value="Pectinesterase_cat"/>
</dbReference>
<keyword evidence="6" id="KW-0456">Lyase</keyword>
<dbReference type="NCBIfam" id="TIGR02474">
    <property type="entry name" value="pec_lyase"/>
    <property type="match status" value="1"/>
</dbReference>
<evidence type="ECO:0000313" key="6">
    <source>
        <dbReference type="EMBL" id="RSL35335.1"/>
    </source>
</evidence>
<dbReference type="EMBL" id="RBVX01000001">
    <property type="protein sequence ID" value="RSL35335.1"/>
    <property type="molecule type" value="Genomic_DNA"/>
</dbReference>
<dbReference type="Pfam" id="PF09492">
    <property type="entry name" value="Pec_lyase"/>
    <property type="match status" value="1"/>
</dbReference>
<evidence type="ECO:0000256" key="2">
    <source>
        <dbReference type="ARBA" id="ARBA00022801"/>
    </source>
</evidence>
<evidence type="ECO:0000259" key="5">
    <source>
        <dbReference type="PROSITE" id="PS51175"/>
    </source>
</evidence>
<evidence type="ECO:0000256" key="4">
    <source>
        <dbReference type="PROSITE-ProRule" id="PRU10040"/>
    </source>
</evidence>
<keyword evidence="7" id="KW-1185">Reference proteome</keyword>
<dbReference type="PROSITE" id="PS00503">
    <property type="entry name" value="PECTINESTERASE_2"/>
    <property type="match status" value="1"/>
</dbReference>
<dbReference type="PROSITE" id="PS51175">
    <property type="entry name" value="CBM6"/>
    <property type="match status" value="2"/>
</dbReference>